<gene>
    <name evidence="3" type="ORF">KNV97_08330</name>
</gene>
<dbReference type="KEGG" id="vos:KNV97_08330"/>
<dbReference type="EMBL" id="CP076643">
    <property type="protein sequence ID" value="QXO18277.1"/>
    <property type="molecule type" value="Genomic_DNA"/>
</dbReference>
<keyword evidence="4" id="KW-1185">Reference proteome</keyword>
<reference evidence="3" key="1">
    <citation type="submission" date="2021-06" db="EMBL/GenBank/DDBJ databases">
        <title>Vibrio nov. sp., novel gut bacterium isolated from Yellow Sea oyster.</title>
        <authorList>
            <person name="Muhammad N."/>
            <person name="Nguyen T.H."/>
            <person name="Lee Y.-J."/>
            <person name="Ko J."/>
            <person name="Kim S.-G."/>
        </authorList>
    </citation>
    <scope>NUCLEOTIDE SEQUENCE</scope>
    <source>
        <strain evidence="3">OG9-811</strain>
    </source>
</reference>
<dbReference type="Proteomes" id="UP000694232">
    <property type="component" value="Chromosome 1"/>
</dbReference>
<feature type="domain" description="Flagellar protein FlgJ N-terminal" evidence="2">
    <location>
        <begin position="54"/>
        <end position="104"/>
    </location>
</feature>
<evidence type="ECO:0000313" key="4">
    <source>
        <dbReference type="Proteomes" id="UP000694232"/>
    </source>
</evidence>
<organism evidence="3 4">
    <name type="scientific">Vibrio ostreae</name>
    <dbReference type="NCBI Taxonomy" id="2841925"/>
    <lineage>
        <taxon>Bacteria</taxon>
        <taxon>Pseudomonadati</taxon>
        <taxon>Pseudomonadota</taxon>
        <taxon>Gammaproteobacteria</taxon>
        <taxon>Vibrionales</taxon>
        <taxon>Vibrionaceae</taxon>
        <taxon>Vibrio</taxon>
    </lineage>
</organism>
<proteinExistence type="predicted"/>
<accession>A0A975UAW7</accession>
<dbReference type="AlphaFoldDB" id="A0A975UAW7"/>
<dbReference type="GO" id="GO:0044781">
    <property type="term" value="P:bacterial-type flagellum organization"/>
    <property type="evidence" value="ECO:0007669"/>
    <property type="project" value="UniProtKB-KW"/>
</dbReference>
<evidence type="ECO:0000256" key="1">
    <source>
        <dbReference type="ARBA" id="ARBA00022795"/>
    </source>
</evidence>
<name>A0A975UAW7_9VIBR</name>
<dbReference type="RefSeq" id="WP_136482838.1">
    <property type="nucleotide sequence ID" value="NZ_CP076643.1"/>
</dbReference>
<sequence length="195" mass="20740">MKIDHSNQSVAGDAVLYHDNSALANIKHAADKGEALQKVAGQFEAMFLQLVLRQMRSSSDALADQDSPFSSQQQGVFRDMYDGQLAIELAKKNNAGIADMLVRQLGPAAGLSAAQANSVNDSSFAAIGADIVPVESVMFSIPEAESQNAAGLQAELNPAPLHAALDPEQNSKVMVNTAFAQPLIRPWSEIGHELD</sequence>
<protein>
    <submittedName>
        <fullName evidence="3">Rod-binding protein</fullName>
    </submittedName>
</protein>
<dbReference type="InterPro" id="IPR019301">
    <property type="entry name" value="Flagellar_prot_FlgJ_N"/>
</dbReference>
<evidence type="ECO:0000259" key="2">
    <source>
        <dbReference type="Pfam" id="PF10135"/>
    </source>
</evidence>
<dbReference type="Pfam" id="PF10135">
    <property type="entry name" value="Rod-binding"/>
    <property type="match status" value="1"/>
</dbReference>
<keyword evidence="1" id="KW-1005">Bacterial flagellum biogenesis</keyword>
<evidence type="ECO:0000313" key="3">
    <source>
        <dbReference type="EMBL" id="QXO18277.1"/>
    </source>
</evidence>